<dbReference type="Proteomes" id="UP000234681">
    <property type="component" value="Chromosome 8"/>
</dbReference>
<feature type="region of interest" description="Disordered" evidence="1">
    <location>
        <begin position="41"/>
        <end position="123"/>
    </location>
</feature>
<keyword evidence="2" id="KW-0808">Transferase</keyword>
<dbReference type="GO" id="GO:0016740">
    <property type="term" value="F:transferase activity"/>
    <property type="evidence" value="ECO:0007669"/>
    <property type="project" value="UniProtKB-KW"/>
</dbReference>
<dbReference type="EMBL" id="CH473975">
    <property type="protein sequence ID" value="EDL95519.1"/>
    <property type="molecule type" value="Genomic_DNA"/>
</dbReference>
<feature type="compositionally biased region" description="Basic residues" evidence="1">
    <location>
        <begin position="55"/>
        <end position="65"/>
    </location>
</feature>
<sequence>MAQPLRALVATCVVHGFNPSTWRQRQVHLSEFKVSLVHRASALTAKTTQSSRNSGGKKKQIKKKEHLIPGPIEGDVQQGGLAHCTTNRNRRSEIPRFLPPPLASKGSHPRREFETGSLLMTAE</sequence>
<dbReference type="AlphaFoldDB" id="A6J4J6"/>
<protein>
    <submittedName>
        <fullName evidence="2">Acetyl-coenzyme A acetyltransferase 1, isoform CRA_a</fullName>
    </submittedName>
</protein>
<evidence type="ECO:0000313" key="4">
    <source>
        <dbReference type="RGD" id="2016"/>
    </source>
</evidence>
<name>A6J4J6_RAT</name>
<evidence type="ECO:0000313" key="2">
    <source>
        <dbReference type="EMBL" id="EDL95519.1"/>
    </source>
</evidence>
<evidence type="ECO:0000256" key="1">
    <source>
        <dbReference type="SAM" id="MobiDB-lite"/>
    </source>
</evidence>
<accession>A6J4J6</accession>
<reference evidence="3" key="1">
    <citation type="submission" date="2005-09" db="EMBL/GenBank/DDBJ databases">
        <authorList>
            <person name="Mural R.J."/>
            <person name="Li P.W."/>
            <person name="Adams M.D."/>
            <person name="Amanatides P.G."/>
            <person name="Baden-Tillson H."/>
            <person name="Barnstead M."/>
            <person name="Chin S.H."/>
            <person name="Dew I."/>
            <person name="Evans C.A."/>
            <person name="Ferriera S."/>
            <person name="Flanigan M."/>
            <person name="Fosler C."/>
            <person name="Glodek A."/>
            <person name="Gu Z."/>
            <person name="Holt R.A."/>
            <person name="Jennings D."/>
            <person name="Kraft C.L."/>
            <person name="Lu F."/>
            <person name="Nguyen T."/>
            <person name="Nusskern D.R."/>
            <person name="Pfannkoch C.M."/>
            <person name="Sitter C."/>
            <person name="Sutton G.G."/>
            <person name="Venter J.C."/>
            <person name="Wang Z."/>
            <person name="Woodage T."/>
            <person name="Zheng X.H."/>
            <person name="Zhong F."/>
        </authorList>
    </citation>
    <scope>NUCLEOTIDE SEQUENCE [LARGE SCALE GENOMIC DNA]</scope>
    <source>
        <strain>BN</strain>
        <strain evidence="3">Sprague-Dawley</strain>
    </source>
</reference>
<gene>
    <name evidence="2 4" type="primary">Acat1</name>
    <name evidence="2" type="ORF">rCG_58257</name>
</gene>
<feature type="compositionally biased region" description="Polar residues" evidence="1">
    <location>
        <begin position="44"/>
        <end position="54"/>
    </location>
</feature>
<dbReference type="RGD" id="2016">
    <property type="gene designation" value="Acat1"/>
</dbReference>
<evidence type="ECO:0000313" key="3">
    <source>
        <dbReference type="Proteomes" id="UP000234681"/>
    </source>
</evidence>
<organism evidence="2 3">
    <name type="scientific">Rattus norvegicus</name>
    <name type="common">Rat</name>
    <dbReference type="NCBI Taxonomy" id="10116"/>
    <lineage>
        <taxon>Eukaryota</taxon>
        <taxon>Metazoa</taxon>
        <taxon>Chordata</taxon>
        <taxon>Craniata</taxon>
        <taxon>Vertebrata</taxon>
        <taxon>Euteleostomi</taxon>
        <taxon>Mammalia</taxon>
        <taxon>Eutheria</taxon>
        <taxon>Euarchontoglires</taxon>
        <taxon>Glires</taxon>
        <taxon>Rodentia</taxon>
        <taxon>Myomorpha</taxon>
        <taxon>Muroidea</taxon>
        <taxon>Muridae</taxon>
        <taxon>Murinae</taxon>
        <taxon>Rattus</taxon>
    </lineage>
</organism>
<proteinExistence type="predicted"/>